<dbReference type="EMBL" id="JH795944">
    <property type="protein sequence ID" value="EJT96457.1"/>
    <property type="molecule type" value="Genomic_DNA"/>
</dbReference>
<dbReference type="HOGENOM" id="CLU_2941669_0_0_1"/>
<proteinExistence type="predicted"/>
<protein>
    <submittedName>
        <fullName evidence="1">Uncharacterized protein</fullName>
    </submittedName>
</protein>
<dbReference type="RefSeq" id="XP_040623355.1">
    <property type="nucleotide sequence ID" value="XM_040769496.1"/>
</dbReference>
<evidence type="ECO:0000313" key="1">
    <source>
        <dbReference type="EMBL" id="EJT96457.1"/>
    </source>
</evidence>
<dbReference type="Proteomes" id="UP000030653">
    <property type="component" value="Unassembled WGS sequence"/>
</dbReference>
<organism evidence="1 2">
    <name type="scientific">Dacryopinax primogenitus (strain DJM 731)</name>
    <name type="common">Brown rot fungus</name>
    <dbReference type="NCBI Taxonomy" id="1858805"/>
    <lineage>
        <taxon>Eukaryota</taxon>
        <taxon>Fungi</taxon>
        <taxon>Dikarya</taxon>
        <taxon>Basidiomycota</taxon>
        <taxon>Agaricomycotina</taxon>
        <taxon>Dacrymycetes</taxon>
        <taxon>Dacrymycetales</taxon>
        <taxon>Dacrymycetaceae</taxon>
        <taxon>Dacryopinax</taxon>
    </lineage>
</organism>
<name>M5FY37_DACPD</name>
<dbReference type="AlphaFoldDB" id="M5FY37"/>
<dbReference type="GeneID" id="63684558"/>
<reference evidence="1 2" key="1">
    <citation type="journal article" date="2012" name="Science">
        <title>The Paleozoic origin of enzymatic lignin decomposition reconstructed from 31 fungal genomes.</title>
        <authorList>
            <person name="Floudas D."/>
            <person name="Binder M."/>
            <person name="Riley R."/>
            <person name="Barry K."/>
            <person name="Blanchette R.A."/>
            <person name="Henrissat B."/>
            <person name="Martinez A.T."/>
            <person name="Otillar R."/>
            <person name="Spatafora J.W."/>
            <person name="Yadav J.S."/>
            <person name="Aerts A."/>
            <person name="Benoit I."/>
            <person name="Boyd A."/>
            <person name="Carlson A."/>
            <person name="Copeland A."/>
            <person name="Coutinho P.M."/>
            <person name="de Vries R.P."/>
            <person name="Ferreira P."/>
            <person name="Findley K."/>
            <person name="Foster B."/>
            <person name="Gaskell J."/>
            <person name="Glotzer D."/>
            <person name="Gorecki P."/>
            <person name="Heitman J."/>
            <person name="Hesse C."/>
            <person name="Hori C."/>
            <person name="Igarashi K."/>
            <person name="Jurgens J.A."/>
            <person name="Kallen N."/>
            <person name="Kersten P."/>
            <person name="Kohler A."/>
            <person name="Kuees U."/>
            <person name="Kumar T.K.A."/>
            <person name="Kuo A."/>
            <person name="LaButti K."/>
            <person name="Larrondo L.F."/>
            <person name="Lindquist E."/>
            <person name="Ling A."/>
            <person name="Lombard V."/>
            <person name="Lucas S."/>
            <person name="Lundell T."/>
            <person name="Martin R."/>
            <person name="McLaughlin D.J."/>
            <person name="Morgenstern I."/>
            <person name="Morin E."/>
            <person name="Murat C."/>
            <person name="Nagy L.G."/>
            <person name="Nolan M."/>
            <person name="Ohm R.A."/>
            <person name="Patyshakuliyeva A."/>
            <person name="Rokas A."/>
            <person name="Ruiz-Duenas F.J."/>
            <person name="Sabat G."/>
            <person name="Salamov A."/>
            <person name="Samejima M."/>
            <person name="Schmutz J."/>
            <person name="Slot J.C."/>
            <person name="St John F."/>
            <person name="Stenlid J."/>
            <person name="Sun H."/>
            <person name="Sun S."/>
            <person name="Syed K."/>
            <person name="Tsang A."/>
            <person name="Wiebenga A."/>
            <person name="Young D."/>
            <person name="Pisabarro A."/>
            <person name="Eastwood D.C."/>
            <person name="Martin F."/>
            <person name="Cullen D."/>
            <person name="Grigoriev I.V."/>
            <person name="Hibbett D.S."/>
        </authorList>
    </citation>
    <scope>NUCLEOTIDE SEQUENCE [LARGE SCALE GENOMIC DNA]</scope>
    <source>
        <strain evidence="1 2">DJM-731 SS1</strain>
    </source>
</reference>
<accession>M5FY37</accession>
<sequence>MIRRPSVTRSALSQTKVLDNLVTHPNSSLYPPKAGAPAKTVNFWMTGANVSKVSADRPPS</sequence>
<gene>
    <name evidence="1" type="ORF">DACRYDRAFT_112745</name>
</gene>
<evidence type="ECO:0000313" key="2">
    <source>
        <dbReference type="Proteomes" id="UP000030653"/>
    </source>
</evidence>
<keyword evidence="2" id="KW-1185">Reference proteome</keyword>